<evidence type="ECO:0000313" key="6">
    <source>
        <dbReference type="Proteomes" id="UP000741360"/>
    </source>
</evidence>
<dbReference type="PANTHER" id="PTHR30483">
    <property type="entry name" value="LEUCINE-SPECIFIC-BINDING PROTEIN"/>
    <property type="match status" value="1"/>
</dbReference>
<dbReference type="InterPro" id="IPR028081">
    <property type="entry name" value="Leu-bd"/>
</dbReference>
<comment type="caution">
    <text evidence="5">The sequence shown here is derived from an EMBL/GenBank/DDBJ whole genome shotgun (WGS) entry which is preliminary data.</text>
</comment>
<name>A0A932GR43_UNCTE</name>
<dbReference type="AlphaFoldDB" id="A0A932GR43"/>
<evidence type="ECO:0000256" key="2">
    <source>
        <dbReference type="ARBA" id="ARBA00022729"/>
    </source>
</evidence>
<dbReference type="InterPro" id="IPR051010">
    <property type="entry name" value="BCAA_transport"/>
</dbReference>
<feature type="region of interest" description="Disordered" evidence="3">
    <location>
        <begin position="393"/>
        <end position="412"/>
    </location>
</feature>
<dbReference type="Proteomes" id="UP000741360">
    <property type="component" value="Unassembled WGS sequence"/>
</dbReference>
<proteinExistence type="inferred from homology"/>
<evidence type="ECO:0000256" key="3">
    <source>
        <dbReference type="SAM" id="MobiDB-lite"/>
    </source>
</evidence>
<comment type="similarity">
    <text evidence="1">Belongs to the leucine-binding protein family.</text>
</comment>
<protein>
    <submittedName>
        <fullName evidence="5">ABC transporter substrate-binding protein</fullName>
    </submittedName>
</protein>
<evidence type="ECO:0000313" key="5">
    <source>
        <dbReference type="EMBL" id="MBI3015838.1"/>
    </source>
</evidence>
<accession>A0A932GR43</accession>
<feature type="compositionally biased region" description="Low complexity" evidence="3">
    <location>
        <begin position="399"/>
        <end position="412"/>
    </location>
</feature>
<dbReference type="PANTHER" id="PTHR30483:SF6">
    <property type="entry name" value="PERIPLASMIC BINDING PROTEIN OF ABC TRANSPORTER FOR NATURAL AMINO ACIDS"/>
    <property type="match status" value="1"/>
</dbReference>
<reference evidence="5" key="1">
    <citation type="submission" date="2020-07" db="EMBL/GenBank/DDBJ databases">
        <title>Huge and variable diversity of episymbiotic CPR bacteria and DPANN archaea in groundwater ecosystems.</title>
        <authorList>
            <person name="He C.Y."/>
            <person name="Keren R."/>
            <person name="Whittaker M."/>
            <person name="Farag I.F."/>
            <person name="Doudna J."/>
            <person name="Cate J.H.D."/>
            <person name="Banfield J.F."/>
        </authorList>
    </citation>
    <scope>NUCLEOTIDE SEQUENCE</scope>
    <source>
        <strain evidence="5">NC_groundwater_717_Ag_S-0.2um_59_8</strain>
    </source>
</reference>
<sequence length="412" mass="44714">MRSFIATALRSGIRSAVFTLFVAGLILVSGVAVAQEAKPFKIGVLAPLTGPQTQLGQNLVAGVRFFFQQRPAIAGRSVQLVVEDTVSQPGQGLSKARKLLDLDRVDIVMGIVNSAVLDAVQGMILGRRVPLIVTNAGSDGFTKGSVNRYAFRVSHTNSQNNLALGWYAYEKLGYRRAAVLTYDFIAGVEHAGGFKKTFTEMGGTITQEVKAPLGTSDFGPYISQIRTGEIDVLYVFLAGADAIRFMQQADSFGLKNRTKIIGPGFVADDLILAAQRDAAVGVVTAIQYVNTIDTPENREFTAAYRKATGQEANLYAEDAYTACEAVAKALEEVRGDTSDISRFVNALESVKFTSPRGPFRFDKNHQAVFTVYVARVTKIGTQYRNTIIDQIPDVGQDWSPASRPQPSRPQGR</sequence>
<dbReference type="EMBL" id="JACPSX010000240">
    <property type="protein sequence ID" value="MBI3015838.1"/>
    <property type="molecule type" value="Genomic_DNA"/>
</dbReference>
<evidence type="ECO:0000256" key="1">
    <source>
        <dbReference type="ARBA" id="ARBA00010062"/>
    </source>
</evidence>
<organism evidence="5 6">
    <name type="scientific">Tectimicrobiota bacterium</name>
    <dbReference type="NCBI Taxonomy" id="2528274"/>
    <lineage>
        <taxon>Bacteria</taxon>
        <taxon>Pseudomonadati</taxon>
        <taxon>Nitrospinota/Tectimicrobiota group</taxon>
        <taxon>Candidatus Tectimicrobiota</taxon>
    </lineage>
</organism>
<dbReference type="InterPro" id="IPR028082">
    <property type="entry name" value="Peripla_BP_I"/>
</dbReference>
<gene>
    <name evidence="5" type="ORF">HYY65_12470</name>
</gene>
<dbReference type="SUPFAM" id="SSF53822">
    <property type="entry name" value="Periplasmic binding protein-like I"/>
    <property type="match status" value="1"/>
</dbReference>
<evidence type="ECO:0000259" key="4">
    <source>
        <dbReference type="Pfam" id="PF13458"/>
    </source>
</evidence>
<dbReference type="Gene3D" id="3.40.50.2300">
    <property type="match status" value="2"/>
</dbReference>
<feature type="domain" description="Leucine-binding protein" evidence="4">
    <location>
        <begin position="39"/>
        <end position="378"/>
    </location>
</feature>
<dbReference type="Pfam" id="PF13458">
    <property type="entry name" value="Peripla_BP_6"/>
    <property type="match status" value="1"/>
</dbReference>
<keyword evidence="2" id="KW-0732">Signal</keyword>